<keyword evidence="2" id="KW-0472">Membrane</keyword>
<evidence type="ECO:0000313" key="5">
    <source>
        <dbReference type="Proteomes" id="UP000799764"/>
    </source>
</evidence>
<feature type="signal peptide" evidence="3">
    <location>
        <begin position="1"/>
        <end position="19"/>
    </location>
</feature>
<evidence type="ECO:0000313" key="4">
    <source>
        <dbReference type="EMBL" id="KAF2450494.1"/>
    </source>
</evidence>
<feature type="compositionally biased region" description="Low complexity" evidence="1">
    <location>
        <begin position="135"/>
        <end position="146"/>
    </location>
</feature>
<dbReference type="AlphaFoldDB" id="A0A9P4PX29"/>
<name>A0A9P4PX29_9PLEO</name>
<sequence>MFKAAICLGLATLATTQWAFTVPDGDMGELAPGNNVRQGDIHNFKWHVGLNNQPVEVLDNDGLLTLRIGDVESSSEGTWAWDTGTLSDDDIDLCQGVFIYRLERPVSSGAATYDWDTDLAASSVSFRILKRSEAETTQAAPTTTSTESEEPVRQTTLTMQTTIATSFPRETTADPDSSTSESESTTSERADPSDTAALSPTDTSTSEVASPSEPGSSTDASSSSSATATNTPPASDAGLSAGIGIGAVAAAALVAIAGLLLYRRRGTRAHTDISDGLQPAAPVEKLDVLPQQQRENNEDGWADYPEVAAQQQQQYPGAPRTELMENRRHELPGAR</sequence>
<feature type="transmembrane region" description="Helical" evidence="2">
    <location>
        <begin position="239"/>
        <end position="262"/>
    </location>
</feature>
<feature type="compositionally biased region" description="Low complexity" evidence="1">
    <location>
        <begin position="155"/>
        <end position="165"/>
    </location>
</feature>
<reference evidence="4" key="1">
    <citation type="journal article" date="2020" name="Stud. Mycol.">
        <title>101 Dothideomycetes genomes: a test case for predicting lifestyles and emergence of pathogens.</title>
        <authorList>
            <person name="Haridas S."/>
            <person name="Albert R."/>
            <person name="Binder M."/>
            <person name="Bloem J."/>
            <person name="Labutti K."/>
            <person name="Salamov A."/>
            <person name="Andreopoulos B."/>
            <person name="Baker S."/>
            <person name="Barry K."/>
            <person name="Bills G."/>
            <person name="Bluhm B."/>
            <person name="Cannon C."/>
            <person name="Castanera R."/>
            <person name="Culley D."/>
            <person name="Daum C."/>
            <person name="Ezra D."/>
            <person name="Gonzalez J."/>
            <person name="Henrissat B."/>
            <person name="Kuo A."/>
            <person name="Liang C."/>
            <person name="Lipzen A."/>
            <person name="Lutzoni F."/>
            <person name="Magnuson J."/>
            <person name="Mondo S."/>
            <person name="Nolan M."/>
            <person name="Ohm R."/>
            <person name="Pangilinan J."/>
            <person name="Park H.-J."/>
            <person name="Ramirez L."/>
            <person name="Alfaro M."/>
            <person name="Sun H."/>
            <person name="Tritt A."/>
            <person name="Yoshinaga Y."/>
            <person name="Zwiers L.-H."/>
            <person name="Turgeon B."/>
            <person name="Goodwin S."/>
            <person name="Spatafora J."/>
            <person name="Crous P."/>
            <person name="Grigoriev I."/>
        </authorList>
    </citation>
    <scope>NUCLEOTIDE SEQUENCE</scope>
    <source>
        <strain evidence="4">CBS 690.94</strain>
    </source>
</reference>
<evidence type="ECO:0000256" key="3">
    <source>
        <dbReference type="SAM" id="SignalP"/>
    </source>
</evidence>
<keyword evidence="5" id="KW-1185">Reference proteome</keyword>
<feature type="compositionally biased region" description="Low complexity" evidence="1">
    <location>
        <begin position="210"/>
        <end position="234"/>
    </location>
</feature>
<evidence type="ECO:0008006" key="6">
    <source>
        <dbReference type="Google" id="ProtNLM"/>
    </source>
</evidence>
<feature type="region of interest" description="Disordered" evidence="1">
    <location>
        <begin position="290"/>
        <end position="335"/>
    </location>
</feature>
<keyword evidence="3" id="KW-0732">Signal</keyword>
<dbReference type="Proteomes" id="UP000799764">
    <property type="component" value="Unassembled WGS sequence"/>
</dbReference>
<feature type="compositionally biased region" description="Basic and acidic residues" evidence="1">
    <location>
        <begin position="322"/>
        <end position="335"/>
    </location>
</feature>
<gene>
    <name evidence="4" type="ORF">P171DRAFT_503010</name>
</gene>
<proteinExistence type="predicted"/>
<dbReference type="EMBL" id="MU001493">
    <property type="protein sequence ID" value="KAF2450494.1"/>
    <property type="molecule type" value="Genomic_DNA"/>
</dbReference>
<evidence type="ECO:0000256" key="1">
    <source>
        <dbReference type="SAM" id="MobiDB-lite"/>
    </source>
</evidence>
<keyword evidence="2" id="KW-0812">Transmembrane</keyword>
<feature type="chain" id="PRO_5040110228" description="Mid2 domain-containing protein" evidence="3">
    <location>
        <begin position="20"/>
        <end position="335"/>
    </location>
</feature>
<dbReference type="OrthoDB" id="3798077at2759"/>
<comment type="caution">
    <text evidence="4">The sequence shown here is derived from an EMBL/GenBank/DDBJ whole genome shotgun (WGS) entry which is preliminary data.</text>
</comment>
<feature type="compositionally biased region" description="Polar residues" evidence="1">
    <location>
        <begin position="196"/>
        <end position="209"/>
    </location>
</feature>
<evidence type="ECO:0000256" key="2">
    <source>
        <dbReference type="SAM" id="Phobius"/>
    </source>
</evidence>
<protein>
    <recommendedName>
        <fullName evidence="6">Mid2 domain-containing protein</fullName>
    </recommendedName>
</protein>
<keyword evidence="2" id="KW-1133">Transmembrane helix</keyword>
<organism evidence="4 5">
    <name type="scientific">Karstenula rhodostoma CBS 690.94</name>
    <dbReference type="NCBI Taxonomy" id="1392251"/>
    <lineage>
        <taxon>Eukaryota</taxon>
        <taxon>Fungi</taxon>
        <taxon>Dikarya</taxon>
        <taxon>Ascomycota</taxon>
        <taxon>Pezizomycotina</taxon>
        <taxon>Dothideomycetes</taxon>
        <taxon>Pleosporomycetidae</taxon>
        <taxon>Pleosporales</taxon>
        <taxon>Massarineae</taxon>
        <taxon>Didymosphaeriaceae</taxon>
        <taxon>Karstenula</taxon>
    </lineage>
</organism>
<feature type="region of interest" description="Disordered" evidence="1">
    <location>
        <begin position="133"/>
        <end position="234"/>
    </location>
</feature>
<accession>A0A9P4PX29</accession>